<gene>
    <name evidence="2" type="ORF">GJ688_00230</name>
</gene>
<comment type="caution">
    <text evidence="2">The sequence shown here is derived from an EMBL/GenBank/DDBJ whole genome shotgun (WGS) entry which is preliminary data.</text>
</comment>
<dbReference type="InterPro" id="IPR036178">
    <property type="entry name" value="Formintransfe-cycloase-like_sf"/>
</dbReference>
<dbReference type="RefSeq" id="WP_155474530.1">
    <property type="nucleotide sequence ID" value="NZ_WNKU01000001.1"/>
</dbReference>
<dbReference type="InterPro" id="IPR007044">
    <property type="entry name" value="Cyclodeamin/CycHdrlase"/>
</dbReference>
<feature type="domain" description="Cyclodeaminase/cyclohydrolase" evidence="1">
    <location>
        <begin position="8"/>
        <end position="187"/>
    </location>
</feature>
<keyword evidence="3" id="KW-1185">Reference proteome</keyword>
<name>A0A6I3SB09_HELMO</name>
<dbReference type="AlphaFoldDB" id="A0A6I3SB09"/>
<dbReference type="SUPFAM" id="SSF101262">
    <property type="entry name" value="Methenyltetrahydrofolate cyclohydrolase-like"/>
    <property type="match status" value="1"/>
</dbReference>
<organism evidence="2 3">
    <name type="scientific">Heliobacterium mobile</name>
    <name type="common">Heliobacillus mobilis</name>
    <dbReference type="NCBI Taxonomy" id="28064"/>
    <lineage>
        <taxon>Bacteria</taxon>
        <taxon>Bacillati</taxon>
        <taxon>Bacillota</taxon>
        <taxon>Clostridia</taxon>
        <taxon>Eubacteriales</taxon>
        <taxon>Heliobacteriaceae</taxon>
        <taxon>Heliobacterium</taxon>
    </lineage>
</organism>
<dbReference type="Proteomes" id="UP000430670">
    <property type="component" value="Unassembled WGS sequence"/>
</dbReference>
<dbReference type="Pfam" id="PF04961">
    <property type="entry name" value="FTCD_C"/>
    <property type="match status" value="1"/>
</dbReference>
<sequence length="211" mass="22279">MSDIFDLSLREVITQSASSSPTPGGGSVSAIAASFGAAMVAMVGNLTTGKEKFKEVEPQVQEQLQKLQGILSRLESLVRADIEAFDAYMAVFKMPKDTEEQKAARAQAMQVAAKNATNVPLTIGETCLEALASAVELAVVGNKMAISDVGVGAYLAEAALKGALLNVDINLPAIKDETFVAESAARRDRLIEQALALRDTAVAEVLKRIRG</sequence>
<evidence type="ECO:0000259" key="1">
    <source>
        <dbReference type="Pfam" id="PF04961"/>
    </source>
</evidence>
<reference evidence="2 3" key="1">
    <citation type="submission" date="2019-11" db="EMBL/GenBank/DDBJ databases">
        <title>Whole-genome sequence of a the green, strictly anaerobic photosynthetic bacterium Heliobacillus mobilis DSM 6151.</title>
        <authorList>
            <person name="Kyndt J.A."/>
            <person name="Meyer T.E."/>
        </authorList>
    </citation>
    <scope>NUCLEOTIDE SEQUENCE [LARGE SCALE GENOMIC DNA]</scope>
    <source>
        <strain evidence="2 3">DSM 6151</strain>
    </source>
</reference>
<evidence type="ECO:0000313" key="2">
    <source>
        <dbReference type="EMBL" id="MTV47402.1"/>
    </source>
</evidence>
<dbReference type="Gene3D" id="1.20.120.680">
    <property type="entry name" value="Formiminotetrahydrofolate cyclodeaminase monomer, up-and-down helical bundle"/>
    <property type="match status" value="1"/>
</dbReference>
<protein>
    <submittedName>
        <fullName evidence="2">Formimidoyltetrahydrofolate cyclodeaminase</fullName>
    </submittedName>
</protein>
<proteinExistence type="predicted"/>
<dbReference type="GO" id="GO:0003824">
    <property type="term" value="F:catalytic activity"/>
    <property type="evidence" value="ECO:0007669"/>
    <property type="project" value="InterPro"/>
</dbReference>
<accession>A0A6I3SB09</accession>
<dbReference type="EMBL" id="WNKU01000001">
    <property type="protein sequence ID" value="MTV47402.1"/>
    <property type="molecule type" value="Genomic_DNA"/>
</dbReference>
<evidence type="ECO:0000313" key="3">
    <source>
        <dbReference type="Proteomes" id="UP000430670"/>
    </source>
</evidence>
<dbReference type="OrthoDB" id="7959174at2"/>